<dbReference type="AlphaFoldDB" id="A0A1G2LUB9"/>
<evidence type="ECO:0000256" key="1">
    <source>
        <dbReference type="SAM" id="Phobius"/>
    </source>
</evidence>
<reference evidence="3 4" key="1">
    <citation type="journal article" date="2016" name="Nat. Commun.">
        <title>Thousands of microbial genomes shed light on interconnected biogeochemical processes in an aquifer system.</title>
        <authorList>
            <person name="Anantharaman K."/>
            <person name="Brown C.T."/>
            <person name="Hug L.A."/>
            <person name="Sharon I."/>
            <person name="Castelle C.J."/>
            <person name="Probst A.J."/>
            <person name="Thomas B.C."/>
            <person name="Singh A."/>
            <person name="Wilkins M.J."/>
            <person name="Karaoz U."/>
            <person name="Brodie E.L."/>
            <person name="Williams K.H."/>
            <person name="Hubbard S.S."/>
            <person name="Banfield J.F."/>
        </authorList>
    </citation>
    <scope>NUCLEOTIDE SEQUENCE [LARGE SCALE GENOMIC DNA]</scope>
</reference>
<feature type="transmembrane region" description="Helical" evidence="1">
    <location>
        <begin position="6"/>
        <end position="28"/>
    </location>
</feature>
<dbReference type="Proteomes" id="UP000178116">
    <property type="component" value="Unassembled WGS sequence"/>
</dbReference>
<keyword evidence="1" id="KW-0472">Membrane</keyword>
<proteinExistence type="predicted"/>
<accession>A0A1G2LUB9</accession>
<sequence length="209" mass="23656">MKKEPIFYCIIGVLAGSLLTLLFTTNIVNSNNYGMMQMMGIRQGIGISSMANNLDRHFIEQMIPHHEGAIEMAKLAQERSKRPEILTLADTIIKSQSQEITQMQAWYKNWYGVEVLVDSSVGMGMGRGMMQGGMMGGTTADIESLRNSTNFDEAFLQEMIPHHQMAVMMARMLLSGTNRPEMKQLGQDIITAQEKEIDQMRSWLKEWSL</sequence>
<organism evidence="3 4">
    <name type="scientific">Candidatus Tagabacteria bacterium RIFCSPLOWO2_01_FULL_42_9</name>
    <dbReference type="NCBI Taxonomy" id="1802296"/>
    <lineage>
        <taxon>Bacteria</taxon>
        <taxon>Candidatus Tagaibacteriota</taxon>
    </lineage>
</organism>
<evidence type="ECO:0000313" key="4">
    <source>
        <dbReference type="Proteomes" id="UP000178116"/>
    </source>
</evidence>
<dbReference type="InterPro" id="IPR005183">
    <property type="entry name" value="DUF305_CopM-like"/>
</dbReference>
<dbReference type="Gene3D" id="1.20.1260.10">
    <property type="match status" value="1"/>
</dbReference>
<evidence type="ECO:0000313" key="3">
    <source>
        <dbReference type="EMBL" id="OHA15186.1"/>
    </source>
</evidence>
<keyword evidence="1" id="KW-0812">Transmembrane</keyword>
<keyword evidence="1" id="KW-1133">Transmembrane helix</keyword>
<protein>
    <recommendedName>
        <fullName evidence="2">DUF305 domain-containing protein</fullName>
    </recommendedName>
</protein>
<dbReference type="Pfam" id="PF03713">
    <property type="entry name" value="DUF305"/>
    <property type="match status" value="1"/>
</dbReference>
<dbReference type="EMBL" id="MHRA01000027">
    <property type="protein sequence ID" value="OHA15186.1"/>
    <property type="molecule type" value="Genomic_DNA"/>
</dbReference>
<name>A0A1G2LUB9_9BACT</name>
<evidence type="ECO:0000259" key="2">
    <source>
        <dbReference type="Pfam" id="PF03713"/>
    </source>
</evidence>
<dbReference type="PANTHER" id="PTHR36933">
    <property type="entry name" value="SLL0788 PROTEIN"/>
    <property type="match status" value="1"/>
</dbReference>
<gene>
    <name evidence="3" type="ORF">A3A10_02925</name>
</gene>
<dbReference type="PANTHER" id="PTHR36933:SF1">
    <property type="entry name" value="SLL0788 PROTEIN"/>
    <property type="match status" value="1"/>
</dbReference>
<comment type="caution">
    <text evidence="3">The sequence shown here is derived from an EMBL/GenBank/DDBJ whole genome shotgun (WGS) entry which is preliminary data.</text>
</comment>
<dbReference type="InterPro" id="IPR012347">
    <property type="entry name" value="Ferritin-like"/>
</dbReference>
<feature type="domain" description="DUF305" evidence="2">
    <location>
        <begin position="55"/>
        <end position="204"/>
    </location>
</feature>